<dbReference type="InterPro" id="IPR005334">
    <property type="entry name" value="Tctex-1-like"/>
</dbReference>
<evidence type="ECO:0000256" key="4">
    <source>
        <dbReference type="ARBA" id="ARBA00022701"/>
    </source>
</evidence>
<dbReference type="SMART" id="SM00136">
    <property type="entry name" value="LamNT"/>
    <property type="match status" value="1"/>
</dbReference>
<dbReference type="GO" id="GO:0005868">
    <property type="term" value="C:cytoplasmic dynein complex"/>
    <property type="evidence" value="ECO:0007669"/>
    <property type="project" value="TreeGrafter"/>
</dbReference>
<dbReference type="PANTHER" id="PTHR21255:SF4">
    <property type="entry name" value="DYNEIN LIGHT CHAIN TCTEX-TYPE"/>
    <property type="match status" value="1"/>
</dbReference>
<proteinExistence type="inferred from homology"/>
<feature type="non-terminal residue" evidence="11">
    <location>
        <position position="1"/>
    </location>
</feature>
<keyword evidence="5" id="KW-0243">Dynein</keyword>
<keyword evidence="7" id="KW-0505">Motor protein</keyword>
<evidence type="ECO:0000256" key="9">
    <source>
        <dbReference type="ARBA" id="ARBA00023292"/>
    </source>
</evidence>
<dbReference type="EMBL" id="KB741011">
    <property type="protein sequence ID" value="ENN75570.1"/>
    <property type="molecule type" value="Genomic_DNA"/>
</dbReference>
<dbReference type="Pfam" id="PF03645">
    <property type="entry name" value="Tctex-1"/>
    <property type="match status" value="1"/>
</dbReference>
<evidence type="ECO:0000256" key="10">
    <source>
        <dbReference type="SAM" id="MobiDB-lite"/>
    </source>
</evidence>
<evidence type="ECO:0000256" key="8">
    <source>
        <dbReference type="ARBA" id="ARBA00023212"/>
    </source>
</evidence>
<evidence type="ECO:0000256" key="3">
    <source>
        <dbReference type="ARBA" id="ARBA00022490"/>
    </source>
</evidence>
<dbReference type="Gene3D" id="2.60.120.260">
    <property type="entry name" value="Galactose-binding domain-like"/>
    <property type="match status" value="1"/>
</dbReference>
<dbReference type="Pfam" id="PF00055">
    <property type="entry name" value="Laminin_N"/>
    <property type="match status" value="1"/>
</dbReference>
<accession>N6U216</accession>
<comment type="similarity">
    <text evidence="2">Belongs to the dynein light chain Tctex-type family.</text>
</comment>
<dbReference type="HOGENOM" id="CLU_892161_0_0_1"/>
<keyword evidence="4" id="KW-0493">Microtubule</keyword>
<dbReference type="GO" id="GO:0005737">
    <property type="term" value="C:cytoplasm"/>
    <property type="evidence" value="ECO:0007669"/>
    <property type="project" value="TreeGrafter"/>
</dbReference>
<name>N6U216_DENPD</name>
<dbReference type="FunFam" id="3.30.1140.40:FF:000001">
    <property type="entry name" value="Dynein light chain Tctex-type 1"/>
    <property type="match status" value="1"/>
</dbReference>
<evidence type="ECO:0000256" key="5">
    <source>
        <dbReference type="ARBA" id="ARBA00023017"/>
    </source>
</evidence>
<dbReference type="GO" id="GO:0005874">
    <property type="term" value="C:microtubule"/>
    <property type="evidence" value="ECO:0007669"/>
    <property type="project" value="UniProtKB-KW"/>
</dbReference>
<protein>
    <submittedName>
        <fullName evidence="11">Uncharacterized protein</fullName>
    </submittedName>
</protein>
<keyword evidence="6" id="KW-1015">Disulfide bond</keyword>
<dbReference type="InterPro" id="IPR038586">
    <property type="entry name" value="Tctex-1-like_sf"/>
</dbReference>
<dbReference type="PANTHER" id="PTHR21255">
    <property type="entry name" value="T-COMPLEX-ASSOCIATED-TESTIS-EXPRESSED 1/ DYNEIN LIGHT CHAIN"/>
    <property type="match status" value="1"/>
</dbReference>
<dbReference type="OrthoDB" id="430826at2759"/>
<sequence>MEMEATNTCGIDGEQEYCVQTGISGVRKSCSVCFPGQYHARFLTDIHNVDNPTWWQSQTMLEGIQYFSQVNLTLRFGKAFDITYIRLWFMSPRPESFSILKKTTADGPWVPFQYYSATCRDTYGLPDHIYTSKGEETRALCTSEYSDISPLRGGNVAFGTLEGRPSAYSFDTSPELQLTHKPANQNQCHNRSNQPPASGSAREMDDEENQFIVDDVTKIVKDTIEGLLTGNVYQQEKVNQWSASVSEQCLSALSKLKKNFKYVVTCSIMQKTGAGLHTASSCYWDSATDGTCTVRWENKTMYCVVTVFGLAI</sequence>
<evidence type="ECO:0000256" key="6">
    <source>
        <dbReference type="ARBA" id="ARBA00023157"/>
    </source>
</evidence>
<feature type="region of interest" description="Disordered" evidence="10">
    <location>
        <begin position="181"/>
        <end position="205"/>
    </location>
</feature>
<evidence type="ECO:0000256" key="1">
    <source>
        <dbReference type="ARBA" id="ARBA00004245"/>
    </source>
</evidence>
<dbReference type="GO" id="GO:0045505">
    <property type="term" value="F:dynein intermediate chain binding"/>
    <property type="evidence" value="ECO:0007669"/>
    <property type="project" value="TreeGrafter"/>
</dbReference>
<evidence type="ECO:0000256" key="2">
    <source>
        <dbReference type="ARBA" id="ARBA00005361"/>
    </source>
</evidence>
<dbReference type="PROSITE" id="PS51117">
    <property type="entry name" value="LAMININ_NTER"/>
    <property type="match status" value="1"/>
</dbReference>
<dbReference type="AlphaFoldDB" id="N6U216"/>
<evidence type="ECO:0000313" key="11">
    <source>
        <dbReference type="EMBL" id="ENN75570.1"/>
    </source>
</evidence>
<dbReference type="InterPro" id="IPR008211">
    <property type="entry name" value="Laminin_N"/>
</dbReference>
<keyword evidence="8" id="KW-0206">Cytoskeleton</keyword>
<feature type="compositionally biased region" description="Polar residues" evidence="10">
    <location>
        <begin position="181"/>
        <end position="197"/>
    </location>
</feature>
<gene>
    <name evidence="11" type="ORF">YQE_07913</name>
</gene>
<keyword evidence="9" id="KW-0424">Laminin EGF-like domain</keyword>
<dbReference type="Gene3D" id="3.30.1140.40">
    <property type="entry name" value="Tctex-1"/>
    <property type="match status" value="1"/>
</dbReference>
<dbReference type="GO" id="GO:0007018">
    <property type="term" value="P:microtubule-based movement"/>
    <property type="evidence" value="ECO:0007669"/>
    <property type="project" value="TreeGrafter"/>
</dbReference>
<comment type="subcellular location">
    <subcellularLocation>
        <location evidence="1">Cytoplasm</location>
        <location evidence="1">Cytoskeleton</location>
    </subcellularLocation>
</comment>
<reference evidence="11" key="1">
    <citation type="journal article" date="2013" name="Genome Biol.">
        <title>Draft genome of the mountain pine beetle, Dendroctonus ponderosae Hopkins, a major forest pest.</title>
        <authorList>
            <person name="Keeling C.I."/>
            <person name="Yuen M.M."/>
            <person name="Liao N.Y."/>
            <person name="Docking T.R."/>
            <person name="Chan S.K."/>
            <person name="Taylor G.A."/>
            <person name="Palmquist D.L."/>
            <person name="Jackman S.D."/>
            <person name="Nguyen A."/>
            <person name="Li M."/>
            <person name="Henderson H."/>
            <person name="Janes J.K."/>
            <person name="Zhao Y."/>
            <person name="Pandoh P."/>
            <person name="Moore R."/>
            <person name="Sperling F.A."/>
            <person name="Huber D.P."/>
            <person name="Birol I."/>
            <person name="Jones S.J."/>
            <person name="Bohlmann J."/>
        </authorList>
    </citation>
    <scope>NUCLEOTIDE SEQUENCE</scope>
</reference>
<organism evidence="11">
    <name type="scientific">Dendroctonus ponderosae</name>
    <name type="common">Mountain pine beetle</name>
    <dbReference type="NCBI Taxonomy" id="77166"/>
    <lineage>
        <taxon>Eukaryota</taxon>
        <taxon>Metazoa</taxon>
        <taxon>Ecdysozoa</taxon>
        <taxon>Arthropoda</taxon>
        <taxon>Hexapoda</taxon>
        <taxon>Insecta</taxon>
        <taxon>Pterygota</taxon>
        <taxon>Neoptera</taxon>
        <taxon>Endopterygota</taxon>
        <taxon>Coleoptera</taxon>
        <taxon>Polyphaga</taxon>
        <taxon>Cucujiformia</taxon>
        <taxon>Curculionidae</taxon>
        <taxon>Scolytinae</taxon>
        <taxon>Dendroctonus</taxon>
    </lineage>
</organism>
<evidence type="ECO:0000256" key="7">
    <source>
        <dbReference type="ARBA" id="ARBA00023175"/>
    </source>
</evidence>
<keyword evidence="3" id="KW-0963">Cytoplasm</keyword>